<dbReference type="Pfam" id="PF13240">
    <property type="entry name" value="Zn_Ribbon_1"/>
    <property type="match status" value="1"/>
</dbReference>
<gene>
    <name evidence="3" type="ORF">AVDCRST_MAG40-797</name>
</gene>
<name>A0A6J4KJT2_9BACT</name>
<evidence type="ECO:0000259" key="2">
    <source>
        <dbReference type="Pfam" id="PF13240"/>
    </source>
</evidence>
<accession>A0A6J4KJT2</accession>
<proteinExistence type="predicted"/>
<sequence length="81" mass="8815">MTERASVCGNCGATNPPGNNFCGRCGTFIGARPQAEPEQRPIVARPGDRRARRQALIVYAITAFFVLSCVILALVVIIWRP</sequence>
<dbReference type="InterPro" id="IPR026870">
    <property type="entry name" value="Zinc_ribbon_dom"/>
</dbReference>
<evidence type="ECO:0000256" key="1">
    <source>
        <dbReference type="SAM" id="Phobius"/>
    </source>
</evidence>
<keyword evidence="1" id="KW-0812">Transmembrane</keyword>
<dbReference type="AlphaFoldDB" id="A0A6J4KJT2"/>
<dbReference type="InterPro" id="IPR038587">
    <property type="entry name" value="Ribosomal_eL40_sf"/>
</dbReference>
<organism evidence="3">
    <name type="scientific">uncultured Gemmatimonadaceae bacterium</name>
    <dbReference type="NCBI Taxonomy" id="246130"/>
    <lineage>
        <taxon>Bacteria</taxon>
        <taxon>Pseudomonadati</taxon>
        <taxon>Gemmatimonadota</taxon>
        <taxon>Gemmatimonadia</taxon>
        <taxon>Gemmatimonadales</taxon>
        <taxon>Gemmatimonadaceae</taxon>
        <taxon>environmental samples</taxon>
    </lineage>
</organism>
<dbReference type="EMBL" id="CADCTX010000231">
    <property type="protein sequence ID" value="CAA9308003.1"/>
    <property type="molecule type" value="Genomic_DNA"/>
</dbReference>
<keyword evidence="1" id="KW-1133">Transmembrane helix</keyword>
<feature type="domain" description="Zinc-ribbon" evidence="2">
    <location>
        <begin position="8"/>
        <end position="27"/>
    </location>
</feature>
<evidence type="ECO:0000313" key="3">
    <source>
        <dbReference type="EMBL" id="CAA9308003.1"/>
    </source>
</evidence>
<protein>
    <recommendedName>
        <fullName evidence="2">Zinc-ribbon domain-containing protein</fullName>
    </recommendedName>
</protein>
<feature type="transmembrane region" description="Helical" evidence="1">
    <location>
        <begin position="56"/>
        <end position="79"/>
    </location>
</feature>
<keyword evidence="1" id="KW-0472">Membrane</keyword>
<dbReference type="Gene3D" id="4.10.1060.50">
    <property type="match status" value="1"/>
</dbReference>
<reference evidence="3" key="1">
    <citation type="submission" date="2020-02" db="EMBL/GenBank/DDBJ databases">
        <authorList>
            <person name="Meier V. D."/>
        </authorList>
    </citation>
    <scope>NUCLEOTIDE SEQUENCE</scope>
    <source>
        <strain evidence="3">AVDCRST_MAG40</strain>
    </source>
</reference>